<protein>
    <submittedName>
        <fullName evidence="2">Dihydroxy-acid dehydratase</fullName>
    </submittedName>
</protein>
<keyword evidence="1" id="KW-0472">Membrane</keyword>
<dbReference type="Proteomes" id="UP000516437">
    <property type="component" value="Chromosome 4"/>
</dbReference>
<keyword evidence="1" id="KW-1133">Transmembrane helix</keyword>
<keyword evidence="1" id="KW-0812">Transmembrane</keyword>
<dbReference type="EMBL" id="RXIC02000022">
    <property type="protein sequence ID" value="KAB1215873.1"/>
    <property type="molecule type" value="Genomic_DNA"/>
</dbReference>
<gene>
    <name evidence="2" type="ORF">CJ030_MR4G010967</name>
    <name evidence="3" type="ORF">CJ030_MR4G010970</name>
</gene>
<accession>A0A6A1VSD2</accession>
<evidence type="ECO:0000313" key="3">
    <source>
        <dbReference type="EMBL" id="KAB1215873.1"/>
    </source>
</evidence>
<comment type="caution">
    <text evidence="2">The sequence shown here is derived from an EMBL/GenBank/DDBJ whole genome shotgun (WGS) entry which is preliminary data.</text>
</comment>
<name>A0A6A1VSD2_9ROSI</name>
<feature type="transmembrane region" description="Helical" evidence="1">
    <location>
        <begin position="99"/>
        <end position="128"/>
    </location>
</feature>
<reference evidence="2 4" key="2">
    <citation type="journal article" date="2019" name="Plant Biotechnol. J.">
        <title>The red bayberry genome and genetic basis of sex determination.</title>
        <authorList>
            <person name="Jia H.M."/>
            <person name="Jia H.J."/>
            <person name="Cai Q.L."/>
            <person name="Wang Y."/>
            <person name="Zhao H.B."/>
            <person name="Yang W.F."/>
            <person name="Wang G.Y."/>
            <person name="Li Y.H."/>
            <person name="Zhan D.L."/>
            <person name="Shen Y.T."/>
            <person name="Niu Q.F."/>
            <person name="Chang L."/>
            <person name="Qiu J."/>
            <person name="Zhao L."/>
            <person name="Xie H.B."/>
            <person name="Fu W.Y."/>
            <person name="Jin J."/>
            <person name="Li X.W."/>
            <person name="Jiao Y."/>
            <person name="Zhou C.C."/>
            <person name="Tu T."/>
            <person name="Chai C.Y."/>
            <person name="Gao J.L."/>
            <person name="Fan L.J."/>
            <person name="van de Weg E."/>
            <person name="Wang J.Y."/>
            <person name="Gao Z.S."/>
        </authorList>
    </citation>
    <scope>NUCLEOTIDE SEQUENCE [LARGE SCALE GENOMIC DNA]</scope>
    <source>
        <tissue evidence="2">Leaves</tissue>
    </source>
</reference>
<evidence type="ECO:0000313" key="4">
    <source>
        <dbReference type="Proteomes" id="UP000516437"/>
    </source>
</evidence>
<keyword evidence="4" id="KW-1185">Reference proteome</keyword>
<dbReference type="AlphaFoldDB" id="A0A6A1VSD2"/>
<reference evidence="2" key="1">
    <citation type="submission" date="2018-07" db="EMBL/GenBank/DDBJ databases">
        <authorList>
            <person name="Gao Z.-S."/>
            <person name="Jia H.-M."/>
            <person name="Jia H.-J."/>
            <person name="Cai Q.-L."/>
            <person name="Wang Y."/>
            <person name="Zhao H.-B."/>
        </authorList>
    </citation>
    <scope>NUCLEOTIDE SEQUENCE</scope>
    <source>
        <tissue evidence="2">Leaves</tissue>
    </source>
</reference>
<sequence length="254" mass="28352">MEETKVDYCDCRNLLLWPVPVAKKQRKGNVIRDSICYFSSGNLINADGDEVHTRIGGGAPAVMRYLLEHGLLDGDCITVTGKTVANNAASFPPLAEGQVWMACILVFLILTKLLIAMFMVYFLSITLVTNKVLRPNKIGRQTLLSTGRGIKSVVVFANSIFDAMGIRRWRALLTPWAFVGEGQLRPARPINRSLQRRSGVSPPTKSMVNVAGPMPTLSSCRRIRALGTRQSRPRFDDLLPWRQSFCDDFWGFGY</sequence>
<proteinExistence type="predicted"/>
<dbReference type="SUPFAM" id="SSF143975">
    <property type="entry name" value="IlvD/EDD N-terminal domain-like"/>
    <property type="match status" value="1"/>
</dbReference>
<organism evidence="2 4">
    <name type="scientific">Morella rubra</name>
    <name type="common">Chinese bayberry</name>
    <dbReference type="NCBI Taxonomy" id="262757"/>
    <lineage>
        <taxon>Eukaryota</taxon>
        <taxon>Viridiplantae</taxon>
        <taxon>Streptophyta</taxon>
        <taxon>Embryophyta</taxon>
        <taxon>Tracheophyta</taxon>
        <taxon>Spermatophyta</taxon>
        <taxon>Magnoliopsida</taxon>
        <taxon>eudicotyledons</taxon>
        <taxon>Gunneridae</taxon>
        <taxon>Pentapetalae</taxon>
        <taxon>rosids</taxon>
        <taxon>fabids</taxon>
        <taxon>Fagales</taxon>
        <taxon>Myricaceae</taxon>
        <taxon>Morella</taxon>
    </lineage>
</organism>
<dbReference type="OrthoDB" id="3851628at2759"/>
<reference evidence="2" key="3">
    <citation type="submission" date="2019-09" db="EMBL/GenBank/DDBJ databases">
        <authorList>
            <person name="Gao Z."/>
        </authorList>
    </citation>
    <scope>NUCLEOTIDE SEQUENCE</scope>
    <source>
        <tissue evidence="2">Leaves</tissue>
    </source>
</reference>
<dbReference type="InterPro" id="IPR037237">
    <property type="entry name" value="IlvD/EDD_N"/>
</dbReference>
<evidence type="ECO:0000256" key="1">
    <source>
        <dbReference type="SAM" id="Phobius"/>
    </source>
</evidence>
<evidence type="ECO:0000313" key="2">
    <source>
        <dbReference type="EMBL" id="KAB1215819.1"/>
    </source>
</evidence>
<dbReference type="EMBL" id="RXIC02000022">
    <property type="protein sequence ID" value="KAB1215819.1"/>
    <property type="molecule type" value="Genomic_DNA"/>
</dbReference>